<dbReference type="GO" id="GO:0016757">
    <property type="term" value="F:glycosyltransferase activity"/>
    <property type="evidence" value="ECO:0007669"/>
    <property type="project" value="UniProtKB-KW"/>
</dbReference>
<dbReference type="SUPFAM" id="SSF75005">
    <property type="entry name" value="Arabinanase/levansucrase/invertase"/>
    <property type="match status" value="1"/>
</dbReference>
<dbReference type="InterPro" id="IPR007184">
    <property type="entry name" value="Mannoside_phosphorylase"/>
</dbReference>
<keyword evidence="1" id="KW-0328">Glycosyltransferase</keyword>
<evidence type="ECO:0000256" key="2">
    <source>
        <dbReference type="ARBA" id="ARBA00022679"/>
    </source>
</evidence>
<dbReference type="PIRSF" id="PIRSF016202">
    <property type="entry name" value="PH1107"/>
    <property type="match status" value="1"/>
</dbReference>
<dbReference type="PANTHER" id="PTHR34106:SF5">
    <property type="entry name" value="GLYCOSIDASE"/>
    <property type="match status" value="1"/>
</dbReference>
<keyword evidence="3" id="KW-0732">Signal</keyword>
<keyword evidence="5" id="KW-1185">Reference proteome</keyword>
<dbReference type="CDD" id="cd18610">
    <property type="entry name" value="GH130_BT3780-like"/>
    <property type="match status" value="1"/>
</dbReference>
<dbReference type="Gene3D" id="2.115.10.20">
    <property type="entry name" value="Glycosyl hydrolase domain, family 43"/>
    <property type="match status" value="1"/>
</dbReference>
<sequence length="365" mass="40643">MNYYLLVVSILWFVTYSSGQDAWQLGPFIKQDDVNPTLHPRNDTFFLCPIQGRPIAWEEKDVFNPTALVKDGLLHLLYRAEDTVGTHFGTSRIGLAISTDGLTFTRLTTPIFYPADDAALPAEWDGGCEDPRIVESPTGTYFMTYTAYNGDMARLFVASSPDLLTWTKHGPAFGPQYVNMSSKAGAIVTRLVGERFVAERINGFYWMYFGDTNAFIATSSDLISWSPLTSPDGDPDKYNLTMVLRPRPGYFDSRLNEPGPQAVIRDGVDGILLIYNGMNYNETMGGDPNIPEDTYSAGQALFNASNPIQLISRTEEYFMTPDKPYEEVGQVGNVVFLEGLVRYKGAWFLYYGTADSKIAVAKTDA</sequence>
<evidence type="ECO:0000313" key="4">
    <source>
        <dbReference type="EMBL" id="OXA54404.1"/>
    </source>
</evidence>
<evidence type="ECO:0000256" key="1">
    <source>
        <dbReference type="ARBA" id="ARBA00022676"/>
    </source>
</evidence>
<dbReference type="AlphaFoldDB" id="A0A226EB73"/>
<dbReference type="EMBL" id="LNIX01000005">
    <property type="protein sequence ID" value="OXA54404.1"/>
    <property type="molecule type" value="Genomic_DNA"/>
</dbReference>
<reference evidence="4 5" key="1">
    <citation type="submission" date="2015-12" db="EMBL/GenBank/DDBJ databases">
        <title>The genome of Folsomia candida.</title>
        <authorList>
            <person name="Faddeeva A."/>
            <person name="Derks M.F."/>
            <person name="Anvar Y."/>
            <person name="Smit S."/>
            <person name="Van Straalen N."/>
            <person name="Roelofs D."/>
        </authorList>
    </citation>
    <scope>NUCLEOTIDE SEQUENCE [LARGE SCALE GENOMIC DNA]</scope>
    <source>
        <strain evidence="4 5">VU population</strain>
        <tissue evidence="4">Whole body</tissue>
    </source>
</reference>
<keyword evidence="2" id="KW-0808">Transferase</keyword>
<dbReference type="InterPro" id="IPR023296">
    <property type="entry name" value="Glyco_hydro_beta-prop_sf"/>
</dbReference>
<dbReference type="Pfam" id="PF04041">
    <property type="entry name" value="Glyco_hydro_130"/>
    <property type="match status" value="1"/>
</dbReference>
<proteinExistence type="predicted"/>
<gene>
    <name evidence="4" type="ORF">Fcan01_10282</name>
</gene>
<evidence type="ECO:0000313" key="5">
    <source>
        <dbReference type="Proteomes" id="UP000198287"/>
    </source>
</evidence>
<dbReference type="Proteomes" id="UP000198287">
    <property type="component" value="Unassembled WGS sequence"/>
</dbReference>
<comment type="caution">
    <text evidence="4">The sequence shown here is derived from an EMBL/GenBank/DDBJ whole genome shotgun (WGS) entry which is preliminary data.</text>
</comment>
<feature type="chain" id="PRO_5012985592" evidence="3">
    <location>
        <begin position="20"/>
        <end position="365"/>
    </location>
</feature>
<dbReference type="PANTHER" id="PTHR34106">
    <property type="entry name" value="GLYCOSIDASE"/>
    <property type="match status" value="1"/>
</dbReference>
<protein>
    <submittedName>
        <fullName evidence="4">1,4-beta-mannosyl-N-acetylglucosamine phosphorylase</fullName>
    </submittedName>
</protein>
<dbReference type="OMA" id="KYYMIWG"/>
<feature type="signal peptide" evidence="3">
    <location>
        <begin position="1"/>
        <end position="19"/>
    </location>
</feature>
<evidence type="ECO:0000256" key="3">
    <source>
        <dbReference type="SAM" id="SignalP"/>
    </source>
</evidence>
<name>A0A226EB73_FOLCA</name>
<dbReference type="STRING" id="158441.A0A226EB73"/>
<accession>A0A226EB73</accession>
<dbReference type="OrthoDB" id="21615at2759"/>
<organism evidence="4 5">
    <name type="scientific">Folsomia candida</name>
    <name type="common">Springtail</name>
    <dbReference type="NCBI Taxonomy" id="158441"/>
    <lineage>
        <taxon>Eukaryota</taxon>
        <taxon>Metazoa</taxon>
        <taxon>Ecdysozoa</taxon>
        <taxon>Arthropoda</taxon>
        <taxon>Hexapoda</taxon>
        <taxon>Collembola</taxon>
        <taxon>Entomobryomorpha</taxon>
        <taxon>Isotomoidea</taxon>
        <taxon>Isotomidae</taxon>
        <taxon>Proisotominae</taxon>
        <taxon>Folsomia</taxon>
    </lineage>
</organism>